<evidence type="ECO:0000256" key="4">
    <source>
        <dbReference type="ARBA" id="ARBA00022496"/>
    </source>
</evidence>
<keyword evidence="8" id="KW-1185">Reference proteome</keyword>
<evidence type="ECO:0000256" key="1">
    <source>
        <dbReference type="ARBA" id="ARBA00004196"/>
    </source>
</evidence>
<dbReference type="InterPro" id="IPR051313">
    <property type="entry name" value="Bact_iron-sidero_bind"/>
</dbReference>
<evidence type="ECO:0000256" key="5">
    <source>
        <dbReference type="ARBA" id="ARBA00022729"/>
    </source>
</evidence>
<comment type="similarity">
    <text evidence="2">Belongs to the bacterial solute-binding protein 8 family.</text>
</comment>
<dbReference type="EMBL" id="BSOE01000054">
    <property type="protein sequence ID" value="GLR05560.1"/>
    <property type="molecule type" value="Genomic_DNA"/>
</dbReference>
<dbReference type="Gene3D" id="3.40.50.1980">
    <property type="entry name" value="Nitrogenase molybdenum iron protein domain"/>
    <property type="match status" value="2"/>
</dbReference>
<keyword evidence="5" id="KW-0732">Signal</keyword>
<comment type="subcellular location">
    <subcellularLocation>
        <location evidence="1">Cell envelope</location>
    </subcellularLocation>
</comment>
<protein>
    <submittedName>
        <fullName evidence="7">Iron-hydroxamate ABC transporter substrate-binding protein</fullName>
    </submittedName>
</protein>
<keyword evidence="4" id="KW-0406">Ion transport</keyword>
<dbReference type="PROSITE" id="PS50983">
    <property type="entry name" value="FE_B12_PBP"/>
    <property type="match status" value="1"/>
</dbReference>
<feature type="domain" description="Fe/B12 periplasmic-binding" evidence="6">
    <location>
        <begin position="28"/>
        <end position="288"/>
    </location>
</feature>
<evidence type="ECO:0000259" key="6">
    <source>
        <dbReference type="PROSITE" id="PS50983"/>
    </source>
</evidence>
<keyword evidence="4" id="KW-0408">Iron</keyword>
<dbReference type="CDD" id="cd01146">
    <property type="entry name" value="FhuD"/>
    <property type="match status" value="1"/>
</dbReference>
<comment type="caution">
    <text evidence="7">The sequence shown here is derived from an EMBL/GenBank/DDBJ whole genome shotgun (WGS) entry which is preliminary data.</text>
</comment>
<sequence>MFATTSAHAEITIEDQYGSHTFEQAPKRVVALNWDILEQVLALDVVPIAAPNLPAYRTWVVNPVAPESIEDVGTRSEPNLEKIASLDPDVILAASPQQDLIPLLKQIAPVIYLPNFAQNEAAAETAIKHFRTLGKLFNKQDLAEKELAELDASFAQMRERIAQHYSDPLSVLVMRFSTPNTVFLATENSTTNYVAKQLGLDNPIPVPPRAWGVKQGRINRLQHLDDSYVLYVLPFPEESKLKQSPLWQAMPFVKKDRVNSVRAVWAYGGAMSLQYMAKAITDSLIELAPKQ</sequence>
<reference evidence="8" key="1">
    <citation type="journal article" date="2019" name="Int. J. Syst. Evol. Microbiol.">
        <title>The Global Catalogue of Microorganisms (GCM) 10K type strain sequencing project: providing services to taxonomists for standard genome sequencing and annotation.</title>
        <authorList>
            <consortium name="The Broad Institute Genomics Platform"/>
            <consortium name="The Broad Institute Genome Sequencing Center for Infectious Disease"/>
            <person name="Wu L."/>
            <person name="Ma J."/>
        </authorList>
    </citation>
    <scope>NUCLEOTIDE SEQUENCE [LARGE SCALE GENOMIC DNA]</scope>
    <source>
        <strain evidence="8">NBRC 110633</strain>
    </source>
</reference>
<dbReference type="Proteomes" id="UP001156669">
    <property type="component" value="Unassembled WGS sequence"/>
</dbReference>
<dbReference type="PANTHER" id="PTHR30532">
    <property type="entry name" value="IRON III DICITRATE-BINDING PERIPLASMIC PROTEIN"/>
    <property type="match status" value="1"/>
</dbReference>
<proteinExistence type="inferred from homology"/>
<keyword evidence="3" id="KW-0813">Transport</keyword>
<dbReference type="Pfam" id="PF01497">
    <property type="entry name" value="Peripla_BP_2"/>
    <property type="match status" value="1"/>
</dbReference>
<evidence type="ECO:0000313" key="7">
    <source>
        <dbReference type="EMBL" id="GLR05560.1"/>
    </source>
</evidence>
<name>A0ABQ5Y3R8_9VIBR</name>
<dbReference type="RefSeq" id="WP_045398932.1">
    <property type="nucleotide sequence ID" value="NZ_BSOE01000054.1"/>
</dbReference>
<gene>
    <name evidence="7" type="ORF">GCM10007906_31480</name>
</gene>
<accession>A0ABQ5Y3R8</accession>
<evidence type="ECO:0000256" key="3">
    <source>
        <dbReference type="ARBA" id="ARBA00022448"/>
    </source>
</evidence>
<dbReference type="SUPFAM" id="SSF53807">
    <property type="entry name" value="Helical backbone' metal receptor"/>
    <property type="match status" value="1"/>
</dbReference>
<dbReference type="PANTHER" id="PTHR30532:SF1">
    <property type="entry name" value="IRON(3+)-HYDROXAMATE-BINDING PROTEIN FHUD"/>
    <property type="match status" value="1"/>
</dbReference>
<dbReference type="PRINTS" id="PR01715">
    <property type="entry name" value="FERRIBNDNGPP"/>
</dbReference>
<evidence type="ECO:0000313" key="8">
    <source>
        <dbReference type="Proteomes" id="UP001156669"/>
    </source>
</evidence>
<organism evidence="7 8">
    <name type="scientific">Vibrio hyugaensis</name>
    <dbReference type="NCBI Taxonomy" id="1534743"/>
    <lineage>
        <taxon>Bacteria</taxon>
        <taxon>Pseudomonadati</taxon>
        <taxon>Pseudomonadota</taxon>
        <taxon>Gammaproteobacteria</taxon>
        <taxon>Vibrionales</taxon>
        <taxon>Vibrionaceae</taxon>
        <taxon>Vibrio</taxon>
    </lineage>
</organism>
<keyword evidence="4" id="KW-0410">Iron transport</keyword>
<evidence type="ECO:0000256" key="2">
    <source>
        <dbReference type="ARBA" id="ARBA00008814"/>
    </source>
</evidence>
<dbReference type="InterPro" id="IPR002491">
    <property type="entry name" value="ABC_transptr_periplasmic_BD"/>
</dbReference>